<evidence type="ECO:0008006" key="4">
    <source>
        <dbReference type="Google" id="ProtNLM"/>
    </source>
</evidence>
<feature type="transmembrane region" description="Helical" evidence="2">
    <location>
        <begin position="42"/>
        <end position="63"/>
    </location>
</feature>
<reference evidence="3" key="1">
    <citation type="submission" date="2024-06" db="EMBL/GenBank/DDBJ databases">
        <title>Streptomyces sp. strain HUAS MG91 genome sequences.</title>
        <authorList>
            <person name="Mo P."/>
        </authorList>
    </citation>
    <scope>NUCLEOTIDE SEQUENCE</scope>
    <source>
        <strain evidence="3">HUAS MG91</strain>
    </source>
</reference>
<dbReference type="EMBL" id="CP159534">
    <property type="protein sequence ID" value="XCJ74630.1"/>
    <property type="molecule type" value="Genomic_DNA"/>
</dbReference>
<evidence type="ECO:0000256" key="2">
    <source>
        <dbReference type="SAM" id="Phobius"/>
    </source>
</evidence>
<dbReference type="RefSeq" id="WP_353946067.1">
    <property type="nucleotide sequence ID" value="NZ_CP159534.1"/>
</dbReference>
<dbReference type="AlphaFoldDB" id="A0AAU8J2G8"/>
<organism evidence="3">
    <name type="scientific">Streptomyces tabacisoli</name>
    <dbReference type="NCBI Taxonomy" id="3156398"/>
    <lineage>
        <taxon>Bacteria</taxon>
        <taxon>Bacillati</taxon>
        <taxon>Actinomycetota</taxon>
        <taxon>Actinomycetes</taxon>
        <taxon>Kitasatosporales</taxon>
        <taxon>Streptomycetaceae</taxon>
        <taxon>Streptomyces</taxon>
    </lineage>
</organism>
<sequence length="242" mass="25380">MTDTGTDISELLAEAAQGARIRHAPVDAIIVGGRRRRSRRRAAGAAAALAVACTVGIAASSSLGEGSGASPAATEQRATPRPVTEVIASGRHDGKPWSLSVDIWKRAADKKEAGRVWNAMEEVEYPDTQRAGGEGGPQLVDTGWFFANLKVGERRSFVDDGALNATGNRKVETSWGKLAPSSGWFVFGRTAPGVHAVTCTFDNGRKATPQLRTIAGTDSRFFALDAPAPKPTAGPPRCTAAD</sequence>
<accession>A0AAU8J2G8</accession>
<evidence type="ECO:0000313" key="3">
    <source>
        <dbReference type="EMBL" id="XCJ74630.1"/>
    </source>
</evidence>
<name>A0AAU8J2G8_9ACTN</name>
<proteinExistence type="predicted"/>
<keyword evidence="2" id="KW-0812">Transmembrane</keyword>
<protein>
    <recommendedName>
        <fullName evidence="4">Tat pathway signal sequence domain protein</fullName>
    </recommendedName>
</protein>
<keyword evidence="2" id="KW-0472">Membrane</keyword>
<gene>
    <name evidence="3" type="ORF">ABII15_33720</name>
</gene>
<keyword evidence="2" id="KW-1133">Transmembrane helix</keyword>
<feature type="region of interest" description="Disordered" evidence="1">
    <location>
        <begin position="62"/>
        <end position="81"/>
    </location>
</feature>
<evidence type="ECO:0000256" key="1">
    <source>
        <dbReference type="SAM" id="MobiDB-lite"/>
    </source>
</evidence>
<dbReference type="KEGG" id="stac:ABII15_33720"/>
<feature type="compositionally biased region" description="Low complexity" evidence="1">
    <location>
        <begin position="62"/>
        <end position="73"/>
    </location>
</feature>